<dbReference type="Proteomes" id="UP001241472">
    <property type="component" value="Unassembled WGS sequence"/>
</dbReference>
<keyword evidence="1" id="KW-0238">DNA-binding</keyword>
<dbReference type="GO" id="GO:0003677">
    <property type="term" value="F:DNA binding"/>
    <property type="evidence" value="ECO:0007669"/>
    <property type="project" value="UniProtKB-KW"/>
</dbReference>
<dbReference type="EMBL" id="JAUSRF010000008">
    <property type="protein sequence ID" value="MDP9838116.1"/>
    <property type="molecule type" value="Genomic_DNA"/>
</dbReference>
<reference evidence="1 2" key="1">
    <citation type="submission" date="2023-07" db="EMBL/GenBank/DDBJ databases">
        <title>Sorghum-associated microbial communities from plants grown in Nebraska, USA.</title>
        <authorList>
            <person name="Schachtman D."/>
        </authorList>
    </citation>
    <scope>NUCLEOTIDE SEQUENCE [LARGE SCALE GENOMIC DNA]</scope>
    <source>
        <strain evidence="1 2">DS1307</strain>
    </source>
</reference>
<name>A0ABT9PVB7_9HYPH</name>
<protein>
    <submittedName>
        <fullName evidence="1">DNA-binding WGR domain protein</fullName>
    </submittedName>
</protein>
<evidence type="ECO:0000313" key="1">
    <source>
        <dbReference type="EMBL" id="MDP9838116.1"/>
    </source>
</evidence>
<evidence type="ECO:0000313" key="2">
    <source>
        <dbReference type="Proteomes" id="UP001241472"/>
    </source>
</evidence>
<proteinExistence type="predicted"/>
<gene>
    <name evidence="1" type="ORF">J2T09_002876</name>
</gene>
<sequence>MPVLEILGAFGSIASLVGLGRDVYISNNEQNDKSNKYLTLYIAFTELTSAWKKVHHTYHSNMKDFEVIRRMLFAENGCPRRPDEIAPAKLRQIFREQPNISRSLPSFERDIDHHLVLINNNIDLKSNQSEIIKSLNGINKNVIKILSDIRYYEDKFFIRNKSACEYINKIHPLLRQETWSPPTAVKIIQGFEIFFEDQQDCIMQADLILLRTIDVFDAISPRGHDA</sequence>
<accession>A0ABT9PVB7</accession>
<organism evidence="1 2">
    <name type="scientific">Neorhizobium huautlense</name>
    <dbReference type="NCBI Taxonomy" id="67774"/>
    <lineage>
        <taxon>Bacteria</taxon>
        <taxon>Pseudomonadati</taxon>
        <taxon>Pseudomonadota</taxon>
        <taxon>Alphaproteobacteria</taxon>
        <taxon>Hyphomicrobiales</taxon>
        <taxon>Rhizobiaceae</taxon>
        <taxon>Rhizobium/Agrobacterium group</taxon>
        <taxon>Neorhizobium</taxon>
    </lineage>
</organism>
<dbReference type="RefSeq" id="WP_306835623.1">
    <property type="nucleotide sequence ID" value="NZ_JAUSRF010000008.1"/>
</dbReference>
<keyword evidence="2" id="KW-1185">Reference proteome</keyword>
<comment type="caution">
    <text evidence="1">The sequence shown here is derived from an EMBL/GenBank/DDBJ whole genome shotgun (WGS) entry which is preliminary data.</text>
</comment>